<reference evidence="1 2" key="1">
    <citation type="submission" date="2016-12" db="EMBL/GenBank/DDBJ databases">
        <authorList>
            <person name="Song W.-J."/>
            <person name="Kurnit D.M."/>
        </authorList>
    </citation>
    <scope>NUCLEOTIDE SEQUENCE [LARGE SCALE GENOMIC DNA]</scope>
    <source>
        <strain evidence="1 2">DSM 18488</strain>
    </source>
</reference>
<dbReference type="EMBL" id="FRFE01000021">
    <property type="protein sequence ID" value="SHO50862.1"/>
    <property type="molecule type" value="Genomic_DNA"/>
</dbReference>
<evidence type="ECO:0000313" key="1">
    <source>
        <dbReference type="EMBL" id="SHO50862.1"/>
    </source>
</evidence>
<keyword evidence="2" id="KW-1185">Reference proteome</keyword>
<accession>A0A1M7YDZ4</accession>
<evidence type="ECO:0000313" key="2">
    <source>
        <dbReference type="Proteomes" id="UP000184603"/>
    </source>
</evidence>
<dbReference type="Proteomes" id="UP000184603">
    <property type="component" value="Unassembled WGS sequence"/>
</dbReference>
<name>A0A1M7YDZ4_9BACT</name>
<protein>
    <submittedName>
        <fullName evidence="1">Uncharacterized protein</fullName>
    </submittedName>
</protein>
<sequence length="47" mass="5653">MGLRCFPAFSRLESVDHVCHILFRKKQEGIECEHAKFYSLLFFRFSQ</sequence>
<organism evidence="1 2">
    <name type="scientific">Desulfopila aestuarii DSM 18488</name>
    <dbReference type="NCBI Taxonomy" id="1121416"/>
    <lineage>
        <taxon>Bacteria</taxon>
        <taxon>Pseudomonadati</taxon>
        <taxon>Thermodesulfobacteriota</taxon>
        <taxon>Desulfobulbia</taxon>
        <taxon>Desulfobulbales</taxon>
        <taxon>Desulfocapsaceae</taxon>
        <taxon>Desulfopila</taxon>
    </lineage>
</organism>
<dbReference type="AlphaFoldDB" id="A0A1M7YDZ4"/>
<proteinExistence type="predicted"/>
<gene>
    <name evidence="1" type="ORF">SAMN02745220_03675</name>
</gene>